<feature type="domain" description="Endonuclease/exonuclease/phosphatase" evidence="9">
    <location>
        <begin position="5"/>
        <end position="245"/>
    </location>
</feature>
<dbReference type="GO" id="GO:0003677">
    <property type="term" value="F:DNA binding"/>
    <property type="evidence" value="ECO:0007669"/>
    <property type="project" value="InterPro"/>
</dbReference>
<dbReference type="GO" id="GO:0008311">
    <property type="term" value="F:double-stranded DNA 3'-5' DNA exonuclease activity"/>
    <property type="evidence" value="ECO:0007669"/>
    <property type="project" value="UniProtKB-EC"/>
</dbReference>
<dbReference type="InterPro" id="IPR004808">
    <property type="entry name" value="AP_endonuc_1"/>
</dbReference>
<keyword evidence="7" id="KW-0464">Manganese</keyword>
<reference evidence="10" key="1">
    <citation type="journal article" date="2020" name="mSystems">
        <title>Genome- and Community-Level Interaction Insights into Carbon Utilization and Element Cycling Functions of Hydrothermarchaeota in Hydrothermal Sediment.</title>
        <authorList>
            <person name="Zhou Z."/>
            <person name="Liu Y."/>
            <person name="Xu W."/>
            <person name="Pan J."/>
            <person name="Luo Z.H."/>
            <person name="Li M."/>
        </authorList>
    </citation>
    <scope>NUCLEOTIDE SEQUENCE [LARGE SCALE GENOMIC DNA]</scope>
    <source>
        <strain evidence="10">SpSt-1019</strain>
    </source>
</reference>
<proteinExistence type="inferred from homology"/>
<comment type="cofactor">
    <cofactor evidence="1">
        <name>Mn(2+)</name>
        <dbReference type="ChEBI" id="CHEBI:29035"/>
    </cofactor>
</comment>
<name>A0A7C5KE14_9BACT</name>
<dbReference type="PANTHER" id="PTHR43250:SF2">
    <property type="entry name" value="EXODEOXYRIBONUCLEASE III"/>
    <property type="match status" value="1"/>
</dbReference>
<feature type="site" description="Transition state stabilizer" evidence="8">
    <location>
        <position position="144"/>
    </location>
</feature>
<dbReference type="PANTHER" id="PTHR43250">
    <property type="entry name" value="EXODEOXYRIBONUCLEASE III"/>
    <property type="match status" value="1"/>
</dbReference>
<accession>A0A7C5KE14</accession>
<dbReference type="EMBL" id="DRUY01000250">
    <property type="protein sequence ID" value="HHI66358.1"/>
    <property type="molecule type" value="Genomic_DNA"/>
</dbReference>
<dbReference type="EC" id="3.1.11.2" evidence="10"/>
<feature type="binding site" evidence="7">
    <location>
        <position position="34"/>
    </location>
    <ligand>
        <name>Mg(2+)</name>
        <dbReference type="ChEBI" id="CHEBI:18420"/>
        <label>1</label>
    </ligand>
</feature>
<feature type="site" description="Important for catalytic activity" evidence="8">
    <location>
        <position position="213"/>
    </location>
</feature>
<dbReference type="InterPro" id="IPR005135">
    <property type="entry name" value="Endo/exonuclease/phosphatase"/>
</dbReference>
<feature type="active site" evidence="6">
    <location>
        <position position="101"/>
    </location>
</feature>
<dbReference type="CDD" id="cd09086">
    <property type="entry name" value="ExoIII-like_AP-endo"/>
    <property type="match status" value="1"/>
</dbReference>
<dbReference type="GO" id="GO:0046872">
    <property type="term" value="F:metal ion binding"/>
    <property type="evidence" value="ECO:0007669"/>
    <property type="project" value="UniProtKB-KW"/>
</dbReference>
<gene>
    <name evidence="10" type="primary">xth</name>
    <name evidence="10" type="ORF">ENL70_07415</name>
</gene>
<comment type="similarity">
    <text evidence="2">Belongs to the DNA repair enzymes AP/ExoA family.</text>
</comment>
<evidence type="ECO:0000313" key="10">
    <source>
        <dbReference type="EMBL" id="HHI66358.1"/>
    </source>
</evidence>
<evidence type="ECO:0000256" key="6">
    <source>
        <dbReference type="PIRSR" id="PIRSR604808-1"/>
    </source>
</evidence>
<keyword evidence="3 7" id="KW-0479">Metal-binding</keyword>
<evidence type="ECO:0000256" key="3">
    <source>
        <dbReference type="ARBA" id="ARBA00022723"/>
    </source>
</evidence>
<feature type="binding site" evidence="7">
    <location>
        <position position="144"/>
    </location>
    <ligand>
        <name>Mg(2+)</name>
        <dbReference type="ChEBI" id="CHEBI:18420"/>
        <label>1</label>
    </ligand>
</feature>
<dbReference type="GO" id="GO:0006281">
    <property type="term" value="P:DNA repair"/>
    <property type="evidence" value="ECO:0007669"/>
    <property type="project" value="InterPro"/>
</dbReference>
<dbReference type="NCBIfam" id="TIGR00633">
    <property type="entry name" value="xth"/>
    <property type="match status" value="1"/>
</dbReference>
<keyword evidence="5 7" id="KW-0460">Magnesium</keyword>
<evidence type="ECO:0000256" key="8">
    <source>
        <dbReference type="PIRSR" id="PIRSR604808-3"/>
    </source>
</evidence>
<evidence type="ECO:0000256" key="5">
    <source>
        <dbReference type="ARBA" id="ARBA00022842"/>
    </source>
</evidence>
<dbReference type="NCBIfam" id="TIGR00195">
    <property type="entry name" value="exoDNase_III"/>
    <property type="match status" value="1"/>
</dbReference>
<dbReference type="AlphaFoldDB" id="A0A7C5KE14"/>
<feature type="binding site" evidence="7">
    <location>
        <position position="142"/>
    </location>
    <ligand>
        <name>Mg(2+)</name>
        <dbReference type="ChEBI" id="CHEBI:18420"/>
        <label>1</label>
    </ligand>
</feature>
<feature type="active site" description="Proton donor/acceptor" evidence="6">
    <location>
        <position position="142"/>
    </location>
</feature>
<feature type="binding site" evidence="7">
    <location>
        <position position="7"/>
    </location>
    <ligand>
        <name>Mg(2+)</name>
        <dbReference type="ChEBI" id="CHEBI:18420"/>
        <label>1</label>
    </ligand>
</feature>
<feature type="site" description="Interaction with DNA substrate" evidence="8">
    <location>
        <position position="245"/>
    </location>
</feature>
<evidence type="ECO:0000256" key="2">
    <source>
        <dbReference type="ARBA" id="ARBA00007092"/>
    </source>
</evidence>
<dbReference type="InterPro" id="IPR037493">
    <property type="entry name" value="ExoIII-like"/>
</dbReference>
<sequence>MIITTFNVNSIRSRTDILSLLIEKHNPEIIALQEIKCTPDLFPNLAFPDYKCFVLGKKSYNGVAVCTKLDSIRLENEFQEALDEKRALFIKFEKFTLMNIYFPHGDLRGTDKFYYKLNFYKKLVEFLKENFTPDESIIMLGDFNVALTDLDVYDPELLKDTIGTMPEERDALRELLSFGFVDTYRHLHPTEPGFTWFSYIGGEIWKNNGMRIDYILVTRPLLDKVNRVEVDLSLRRRRTPKPSDHAPLIMEIDL</sequence>
<dbReference type="PROSITE" id="PS00727">
    <property type="entry name" value="AP_NUCLEASE_F1_2"/>
    <property type="match status" value="1"/>
</dbReference>
<evidence type="ECO:0000256" key="1">
    <source>
        <dbReference type="ARBA" id="ARBA00001936"/>
    </source>
</evidence>
<protein>
    <submittedName>
        <fullName evidence="10">Exodeoxyribonuclease III</fullName>
        <ecNumber evidence="10">3.1.11.2</ecNumber>
    </submittedName>
</protein>
<dbReference type="InterPro" id="IPR020848">
    <property type="entry name" value="AP_endonuclease_F1_CS"/>
</dbReference>
<dbReference type="SUPFAM" id="SSF56219">
    <property type="entry name" value="DNase I-like"/>
    <property type="match status" value="1"/>
</dbReference>
<dbReference type="GO" id="GO:0004519">
    <property type="term" value="F:endonuclease activity"/>
    <property type="evidence" value="ECO:0007669"/>
    <property type="project" value="InterPro"/>
</dbReference>
<dbReference type="InterPro" id="IPR036691">
    <property type="entry name" value="Endo/exonu/phosph_ase_sf"/>
</dbReference>
<organism evidence="10">
    <name type="scientific">Thermodesulfobium narugense</name>
    <dbReference type="NCBI Taxonomy" id="184064"/>
    <lineage>
        <taxon>Bacteria</taxon>
        <taxon>Pseudomonadati</taxon>
        <taxon>Thermodesulfobiota</taxon>
        <taxon>Thermodesulfobiia</taxon>
        <taxon>Thermodesulfobiales</taxon>
        <taxon>Thermodesulfobiaceae</taxon>
        <taxon>Thermodesulfobium</taxon>
    </lineage>
</organism>
<feature type="binding site" evidence="7">
    <location>
        <position position="245"/>
    </location>
    <ligand>
        <name>Mg(2+)</name>
        <dbReference type="ChEBI" id="CHEBI:18420"/>
        <label>1</label>
    </ligand>
</feature>
<evidence type="ECO:0000256" key="7">
    <source>
        <dbReference type="PIRSR" id="PIRSR604808-2"/>
    </source>
</evidence>
<comment type="caution">
    <text evidence="10">The sequence shown here is derived from an EMBL/GenBank/DDBJ whole genome shotgun (WGS) entry which is preliminary data.</text>
</comment>
<dbReference type="Gene3D" id="3.60.10.10">
    <property type="entry name" value="Endonuclease/exonuclease/phosphatase"/>
    <property type="match status" value="1"/>
</dbReference>
<comment type="cofactor">
    <cofactor evidence="7">
        <name>Mg(2+)</name>
        <dbReference type="ChEBI" id="CHEBI:18420"/>
    </cofactor>
    <cofactor evidence="7">
        <name>Mn(2+)</name>
        <dbReference type="ChEBI" id="CHEBI:29035"/>
    </cofactor>
    <text evidence="7">Probably binds two magnesium or manganese ions per subunit.</text>
</comment>
<feature type="active site" description="Proton acceptor" evidence="6">
    <location>
        <position position="245"/>
    </location>
</feature>
<evidence type="ECO:0000256" key="4">
    <source>
        <dbReference type="ARBA" id="ARBA00022801"/>
    </source>
</evidence>
<keyword evidence="4 10" id="KW-0378">Hydrolase</keyword>
<dbReference type="Pfam" id="PF03372">
    <property type="entry name" value="Exo_endo_phos"/>
    <property type="match status" value="1"/>
</dbReference>
<dbReference type="PROSITE" id="PS51435">
    <property type="entry name" value="AP_NUCLEASE_F1_4"/>
    <property type="match status" value="1"/>
</dbReference>
<feature type="binding site" evidence="7">
    <location>
        <position position="244"/>
    </location>
    <ligand>
        <name>Mg(2+)</name>
        <dbReference type="ChEBI" id="CHEBI:18420"/>
        <label>1</label>
    </ligand>
</feature>
<evidence type="ECO:0000259" key="9">
    <source>
        <dbReference type="Pfam" id="PF03372"/>
    </source>
</evidence>